<feature type="compositionally biased region" description="Gly residues" evidence="1">
    <location>
        <begin position="62"/>
        <end position="72"/>
    </location>
</feature>
<dbReference type="HOGENOM" id="CLU_1969822_0_0_1"/>
<protein>
    <submittedName>
        <fullName evidence="2">Uncharacterized protein</fullName>
    </submittedName>
</protein>
<accession>M3YIS2</accession>
<organism evidence="2">
    <name type="scientific">Mustela putorius furo</name>
    <name type="common">European domestic ferret</name>
    <name type="synonym">Mustela furo</name>
    <dbReference type="NCBI Taxonomy" id="9669"/>
    <lineage>
        <taxon>Eukaryota</taxon>
        <taxon>Metazoa</taxon>
        <taxon>Chordata</taxon>
        <taxon>Craniata</taxon>
        <taxon>Vertebrata</taxon>
        <taxon>Euteleostomi</taxon>
        <taxon>Mammalia</taxon>
        <taxon>Eutheria</taxon>
        <taxon>Laurasiatheria</taxon>
        <taxon>Carnivora</taxon>
        <taxon>Caniformia</taxon>
        <taxon>Musteloidea</taxon>
        <taxon>Mustelidae</taxon>
        <taxon>Mustelinae</taxon>
        <taxon>Mustela</taxon>
    </lineage>
</organism>
<evidence type="ECO:0000256" key="1">
    <source>
        <dbReference type="SAM" id="MobiDB-lite"/>
    </source>
</evidence>
<dbReference type="Ensembl" id="ENSMPUT00000011417.1">
    <property type="protein sequence ID" value="ENSMPUP00000011229.1"/>
    <property type="gene ID" value="ENSMPUG00000011321.1"/>
</dbReference>
<feature type="region of interest" description="Disordered" evidence="1">
    <location>
        <begin position="37"/>
        <end position="127"/>
    </location>
</feature>
<dbReference type="AlphaFoldDB" id="M3YIS2"/>
<feature type="compositionally biased region" description="Low complexity" evidence="1">
    <location>
        <begin position="99"/>
        <end position="112"/>
    </location>
</feature>
<proteinExistence type="predicted"/>
<feature type="compositionally biased region" description="Basic and acidic residues" evidence="1">
    <location>
        <begin position="113"/>
        <end position="127"/>
    </location>
</feature>
<reference evidence="2" key="1">
    <citation type="submission" date="2024-06" db="UniProtKB">
        <authorList>
            <consortium name="Ensembl"/>
        </authorList>
    </citation>
    <scope>IDENTIFICATION</scope>
</reference>
<dbReference type="EMBL" id="AEYP01042279">
    <property type="status" value="NOT_ANNOTATED_CDS"/>
    <property type="molecule type" value="Genomic_DNA"/>
</dbReference>
<evidence type="ECO:0000313" key="2">
    <source>
        <dbReference type="Ensembl" id="ENSMPUP00000011229.1"/>
    </source>
</evidence>
<sequence length="127" mass="13126">MGCCCLILPTGRGHQAKSSGIKMPLCEEGPQTKSRAGLWACERGRNGTQAPSNKDRAPRSIGGAGTLGGGPVCGERSLGRSCPELASEPSDAAGGKSQPGLPRGPDLPLLDLRAPRRGENTRARQPL</sequence>
<name>M3YIS2_MUSPF</name>
<dbReference type="InParanoid" id="M3YIS2"/>